<protein>
    <submittedName>
        <fullName evidence="2">Uncharacterized protein</fullName>
    </submittedName>
</protein>
<reference evidence="2" key="1">
    <citation type="submission" date="2022-11" db="UniProtKB">
        <authorList>
            <consortium name="WormBaseParasite"/>
        </authorList>
    </citation>
    <scope>IDENTIFICATION</scope>
</reference>
<dbReference type="Proteomes" id="UP000887561">
    <property type="component" value="Unplaced"/>
</dbReference>
<dbReference type="AlphaFoldDB" id="A0A915MJF0"/>
<dbReference type="SUPFAM" id="SSF48371">
    <property type="entry name" value="ARM repeat"/>
    <property type="match status" value="1"/>
</dbReference>
<sequence>KFYFKDSHNSRKLYSSSKGIDHIDDDIHVGICCLRALLNNKFGVVAVFSNRQAIYCIVRAILHPSFKFVNFFHD</sequence>
<evidence type="ECO:0000313" key="1">
    <source>
        <dbReference type="Proteomes" id="UP000887561"/>
    </source>
</evidence>
<accession>A0A915MJF0</accession>
<dbReference type="WBParaSite" id="scaffold37846_cov473.g23372">
    <property type="protein sequence ID" value="scaffold37846_cov473.g23372"/>
    <property type="gene ID" value="scaffold37846_cov473.g23372"/>
</dbReference>
<organism evidence="1 2">
    <name type="scientific">Meloidogyne javanica</name>
    <name type="common">Root-knot nematode worm</name>
    <dbReference type="NCBI Taxonomy" id="6303"/>
    <lineage>
        <taxon>Eukaryota</taxon>
        <taxon>Metazoa</taxon>
        <taxon>Ecdysozoa</taxon>
        <taxon>Nematoda</taxon>
        <taxon>Chromadorea</taxon>
        <taxon>Rhabditida</taxon>
        <taxon>Tylenchina</taxon>
        <taxon>Tylenchomorpha</taxon>
        <taxon>Tylenchoidea</taxon>
        <taxon>Meloidogynidae</taxon>
        <taxon>Meloidogyninae</taxon>
        <taxon>Meloidogyne</taxon>
        <taxon>Meloidogyne incognita group</taxon>
    </lineage>
</organism>
<proteinExistence type="predicted"/>
<dbReference type="InterPro" id="IPR011989">
    <property type="entry name" value="ARM-like"/>
</dbReference>
<dbReference type="Gene3D" id="1.25.10.10">
    <property type="entry name" value="Leucine-rich Repeat Variant"/>
    <property type="match status" value="1"/>
</dbReference>
<keyword evidence="1" id="KW-1185">Reference proteome</keyword>
<name>A0A915MJF0_MELJA</name>
<evidence type="ECO:0000313" key="2">
    <source>
        <dbReference type="WBParaSite" id="scaffold37846_cov473.g23372"/>
    </source>
</evidence>
<dbReference type="InterPro" id="IPR016024">
    <property type="entry name" value="ARM-type_fold"/>
</dbReference>